<evidence type="ECO:0000313" key="12">
    <source>
        <dbReference type="Proteomes" id="UP001152885"/>
    </source>
</evidence>
<evidence type="ECO:0000313" key="11">
    <source>
        <dbReference type="EMBL" id="CAI5757011.1"/>
    </source>
</evidence>
<dbReference type="PROSITE" id="PS51194">
    <property type="entry name" value="HELICASE_CTER"/>
    <property type="match status" value="1"/>
</dbReference>
<feature type="region of interest" description="Disordered" evidence="8">
    <location>
        <begin position="561"/>
        <end position="587"/>
    </location>
</feature>
<evidence type="ECO:0000256" key="4">
    <source>
        <dbReference type="ARBA" id="ARBA00022840"/>
    </source>
</evidence>
<evidence type="ECO:0000259" key="9">
    <source>
        <dbReference type="PROSITE" id="PS51192"/>
    </source>
</evidence>
<dbReference type="InterPro" id="IPR011545">
    <property type="entry name" value="DEAD/DEAH_box_helicase_dom"/>
</dbReference>
<keyword evidence="5 7" id="KW-0694">RNA-binding</keyword>
<dbReference type="SUPFAM" id="SSF52540">
    <property type="entry name" value="P-loop containing nucleoside triphosphate hydrolases"/>
    <property type="match status" value="1"/>
</dbReference>
<dbReference type="EC" id="3.6.4.13" evidence="7"/>
<dbReference type="GO" id="GO:0003723">
    <property type="term" value="F:RNA binding"/>
    <property type="evidence" value="ECO:0007669"/>
    <property type="project" value="UniProtKB-UniRule"/>
</dbReference>
<dbReference type="Pfam" id="PF00270">
    <property type="entry name" value="DEAD"/>
    <property type="match status" value="1"/>
</dbReference>
<gene>
    <name evidence="11" type="ORF">CANVERA_P1528</name>
</gene>
<sequence>MFQNISRLYLKSYKRNIPTRWFHISYRLSNDIPSTFHPEKYEEFKDKGLIDAKILQSLRRNNFINLTPIQKQALGPIINTEKGIVCRAKTGTGKTLTFIIPTLNEILKKSKSKHVDTLIIVPTRDLAFQIYDEYRKIIDKLPGNNPRQKPSIGMVIGGSQNIFNPRFPPEIVVATPGRLEANLTSKKDFARCFNNVTYRVFDEADRLLDIGFEPSLNKINDLLYENRVNPDPIKSLLFSATVDDKISNFSRNNIGQDYTFINTVSDSEPEVHENVKQTLVKCDTQTDKLNTLFNYLFNTMKEQDKFKIMIFAPTKSGVQWLTDYIEQIKNSELNVHSDFELLQLAGNLTAGARTRNLSRFKRSNKGVLITTDVAARGIDVKGVTHVFQPFASPEVADYVHKVGRTGRAGLKGDAILFLGDAETRFANLLKRQRGVEFAELVESQNLEHQIDFIGNVKASPILTEDYIVRFFGYITQLKPLRVIDIDQIIQETCEMYRTIMQDPSLRVSQGVLNHIGDVSSRLRREYFTGGFRNYNNNRQRRDQDDFNSRGTFYKKSRDFRSDFRGSSRADSKSDFRGGSRADKRFRF</sequence>
<dbReference type="PROSITE" id="PS51192">
    <property type="entry name" value="HELICASE_ATP_BIND_1"/>
    <property type="match status" value="1"/>
</dbReference>
<comment type="caution">
    <text evidence="11">The sequence shown here is derived from an EMBL/GenBank/DDBJ whole genome shotgun (WGS) entry which is preliminary data.</text>
</comment>
<comment type="catalytic activity">
    <reaction evidence="7">
        <text>ATP + H2O = ADP + phosphate + H(+)</text>
        <dbReference type="Rhea" id="RHEA:13065"/>
        <dbReference type="ChEBI" id="CHEBI:15377"/>
        <dbReference type="ChEBI" id="CHEBI:15378"/>
        <dbReference type="ChEBI" id="CHEBI:30616"/>
        <dbReference type="ChEBI" id="CHEBI:43474"/>
        <dbReference type="ChEBI" id="CHEBI:456216"/>
        <dbReference type="EC" id="3.6.4.13"/>
    </reaction>
</comment>
<keyword evidence="4 6" id="KW-0067">ATP-binding</keyword>
<dbReference type="GO" id="GO:0003724">
    <property type="term" value="F:RNA helicase activity"/>
    <property type="evidence" value="ECO:0007669"/>
    <property type="project" value="UniProtKB-EC"/>
</dbReference>
<dbReference type="GO" id="GO:0016787">
    <property type="term" value="F:hydrolase activity"/>
    <property type="evidence" value="ECO:0007669"/>
    <property type="project" value="UniProtKB-KW"/>
</dbReference>
<dbReference type="OrthoDB" id="193716at2759"/>
<feature type="domain" description="Helicase ATP-binding" evidence="9">
    <location>
        <begin position="75"/>
        <end position="260"/>
    </location>
</feature>
<dbReference type="Gene3D" id="3.40.50.300">
    <property type="entry name" value="P-loop containing nucleotide triphosphate hydrolases"/>
    <property type="match status" value="2"/>
</dbReference>
<dbReference type="InterPro" id="IPR014001">
    <property type="entry name" value="Helicase_ATP-bd"/>
</dbReference>
<keyword evidence="1 6" id="KW-0547">Nucleotide-binding</keyword>
<accession>A0A9W4XFR4</accession>
<reference evidence="11" key="1">
    <citation type="submission" date="2022-12" db="EMBL/GenBank/DDBJ databases">
        <authorList>
            <person name="Brejova B."/>
        </authorList>
    </citation>
    <scope>NUCLEOTIDE SEQUENCE</scope>
</reference>
<name>A0A9W4XFR4_9ASCO</name>
<dbReference type="Proteomes" id="UP001152885">
    <property type="component" value="Unassembled WGS sequence"/>
</dbReference>
<comment type="domain">
    <text evidence="7">The Q motif is unique to and characteristic of the DEAD box family of RNA helicases and controls ATP binding and hydrolysis.</text>
</comment>
<evidence type="ECO:0000256" key="6">
    <source>
        <dbReference type="RuleBase" id="RU000492"/>
    </source>
</evidence>
<dbReference type="SMART" id="SM00490">
    <property type="entry name" value="HELICc"/>
    <property type="match status" value="1"/>
</dbReference>
<dbReference type="EMBL" id="CANTUO010000001">
    <property type="protein sequence ID" value="CAI5757011.1"/>
    <property type="molecule type" value="Genomic_DNA"/>
</dbReference>
<protein>
    <recommendedName>
        <fullName evidence="7">ATP-dependent RNA helicase</fullName>
        <ecNumber evidence="7">3.6.4.13</ecNumber>
    </recommendedName>
</protein>
<dbReference type="SMART" id="SM00487">
    <property type="entry name" value="DEXDc"/>
    <property type="match status" value="1"/>
</dbReference>
<dbReference type="GO" id="GO:0005524">
    <property type="term" value="F:ATP binding"/>
    <property type="evidence" value="ECO:0007669"/>
    <property type="project" value="UniProtKB-UniRule"/>
</dbReference>
<keyword evidence="2 6" id="KW-0378">Hydrolase</keyword>
<comment type="function">
    <text evidence="7">RNA helicase.</text>
</comment>
<dbReference type="InterPro" id="IPR001650">
    <property type="entry name" value="Helicase_C-like"/>
</dbReference>
<evidence type="ECO:0000256" key="3">
    <source>
        <dbReference type="ARBA" id="ARBA00022806"/>
    </source>
</evidence>
<comment type="similarity">
    <text evidence="6">Belongs to the DEAD box helicase family.</text>
</comment>
<feature type="domain" description="Helicase C-terminal" evidence="10">
    <location>
        <begin position="274"/>
        <end position="454"/>
    </location>
</feature>
<dbReference type="InterPro" id="IPR000629">
    <property type="entry name" value="RNA-helicase_DEAD-box_CS"/>
</dbReference>
<dbReference type="AlphaFoldDB" id="A0A9W4XFR4"/>
<dbReference type="InterPro" id="IPR027417">
    <property type="entry name" value="P-loop_NTPase"/>
</dbReference>
<dbReference type="Pfam" id="PF00271">
    <property type="entry name" value="Helicase_C"/>
    <property type="match status" value="1"/>
</dbReference>
<proteinExistence type="inferred from homology"/>
<evidence type="ECO:0000259" key="10">
    <source>
        <dbReference type="PROSITE" id="PS51194"/>
    </source>
</evidence>
<keyword evidence="3 6" id="KW-0347">Helicase</keyword>
<evidence type="ECO:0000256" key="2">
    <source>
        <dbReference type="ARBA" id="ARBA00022801"/>
    </source>
</evidence>
<evidence type="ECO:0000256" key="8">
    <source>
        <dbReference type="SAM" id="MobiDB-lite"/>
    </source>
</evidence>
<evidence type="ECO:0000256" key="7">
    <source>
        <dbReference type="RuleBase" id="RU365068"/>
    </source>
</evidence>
<keyword evidence="12" id="KW-1185">Reference proteome</keyword>
<dbReference type="CDD" id="cd18787">
    <property type="entry name" value="SF2_C_DEAD"/>
    <property type="match status" value="1"/>
</dbReference>
<evidence type="ECO:0000256" key="1">
    <source>
        <dbReference type="ARBA" id="ARBA00022741"/>
    </source>
</evidence>
<organism evidence="11 12">
    <name type="scientific">Candida verbasci</name>
    <dbReference type="NCBI Taxonomy" id="1227364"/>
    <lineage>
        <taxon>Eukaryota</taxon>
        <taxon>Fungi</taxon>
        <taxon>Dikarya</taxon>
        <taxon>Ascomycota</taxon>
        <taxon>Saccharomycotina</taxon>
        <taxon>Pichiomycetes</taxon>
        <taxon>Debaryomycetaceae</taxon>
        <taxon>Candida/Lodderomyces clade</taxon>
        <taxon>Candida</taxon>
    </lineage>
</organism>
<dbReference type="PROSITE" id="PS00039">
    <property type="entry name" value="DEAD_ATP_HELICASE"/>
    <property type="match status" value="1"/>
</dbReference>
<dbReference type="PANTHER" id="PTHR24031">
    <property type="entry name" value="RNA HELICASE"/>
    <property type="match status" value="1"/>
</dbReference>
<evidence type="ECO:0000256" key="5">
    <source>
        <dbReference type="ARBA" id="ARBA00022884"/>
    </source>
</evidence>